<keyword evidence="3" id="KW-1185">Reference proteome</keyword>
<dbReference type="AlphaFoldDB" id="A0A1G9APP7"/>
<gene>
    <name evidence="2" type="ORF">SAMN05421823_102359</name>
</gene>
<proteinExistence type="predicted"/>
<reference evidence="2 3" key="1">
    <citation type="submission" date="2016-10" db="EMBL/GenBank/DDBJ databases">
        <authorList>
            <person name="de Groot N.N."/>
        </authorList>
    </citation>
    <scope>NUCLEOTIDE SEQUENCE [LARGE SCALE GENOMIC DNA]</scope>
    <source>
        <strain evidence="2 3">DSM 25186</strain>
    </source>
</reference>
<keyword evidence="1" id="KW-0812">Transmembrane</keyword>
<keyword evidence="1" id="KW-1133">Transmembrane helix</keyword>
<dbReference type="Proteomes" id="UP000198510">
    <property type="component" value="Unassembled WGS sequence"/>
</dbReference>
<evidence type="ECO:0000313" key="2">
    <source>
        <dbReference type="EMBL" id="SDK28774.1"/>
    </source>
</evidence>
<dbReference type="STRING" id="1075417.SAMN05421823_102359"/>
<protein>
    <submittedName>
        <fullName evidence="2">Uncharacterized protein</fullName>
    </submittedName>
</protein>
<dbReference type="EMBL" id="FNFO01000002">
    <property type="protein sequence ID" value="SDK28774.1"/>
    <property type="molecule type" value="Genomic_DNA"/>
</dbReference>
<evidence type="ECO:0000313" key="3">
    <source>
        <dbReference type="Proteomes" id="UP000198510"/>
    </source>
</evidence>
<organism evidence="2 3">
    <name type="scientific">Catalinimonas alkaloidigena</name>
    <dbReference type="NCBI Taxonomy" id="1075417"/>
    <lineage>
        <taxon>Bacteria</taxon>
        <taxon>Pseudomonadati</taxon>
        <taxon>Bacteroidota</taxon>
        <taxon>Cytophagia</taxon>
        <taxon>Cytophagales</taxon>
        <taxon>Catalimonadaceae</taxon>
        <taxon>Catalinimonas</taxon>
    </lineage>
</organism>
<sequence>MCVYPKLFNYFYQLGFCLVIFYFANLDQRLQWRIFRILFSWK</sequence>
<evidence type="ECO:0000256" key="1">
    <source>
        <dbReference type="SAM" id="Phobius"/>
    </source>
</evidence>
<name>A0A1G9APP7_9BACT</name>
<accession>A0A1G9APP7</accession>
<feature type="transmembrane region" description="Helical" evidence="1">
    <location>
        <begin position="7"/>
        <end position="24"/>
    </location>
</feature>
<keyword evidence="1" id="KW-0472">Membrane</keyword>